<keyword evidence="1" id="KW-0732">Signal</keyword>
<dbReference type="SMART" id="SM00408">
    <property type="entry name" value="IGc2"/>
    <property type="match status" value="2"/>
</dbReference>
<comment type="caution">
    <text evidence="3">The sequence shown here is derived from an EMBL/GenBank/DDBJ whole genome shotgun (WGS) entry which is preliminary data.</text>
</comment>
<dbReference type="PANTHER" id="PTHR45889:SF8">
    <property type="entry name" value="IG-LIKE DOMAIN-CONTAINING PROTEIN"/>
    <property type="match status" value="1"/>
</dbReference>
<reference evidence="3" key="1">
    <citation type="journal article" date="2023" name="PLoS Negl. Trop. Dis.">
        <title>A genome sequence for Biomphalaria pfeifferi, the major vector snail for the human-infecting parasite Schistosoma mansoni.</title>
        <authorList>
            <person name="Bu L."/>
            <person name="Lu L."/>
            <person name="Laidemitt M.R."/>
            <person name="Zhang S.M."/>
            <person name="Mutuku M."/>
            <person name="Mkoji G."/>
            <person name="Steinauer M."/>
            <person name="Loker E.S."/>
        </authorList>
    </citation>
    <scope>NUCLEOTIDE SEQUENCE</scope>
    <source>
        <strain evidence="3">KasaAsao</strain>
    </source>
</reference>
<dbReference type="InterPro" id="IPR007110">
    <property type="entry name" value="Ig-like_dom"/>
</dbReference>
<evidence type="ECO:0000313" key="4">
    <source>
        <dbReference type="Proteomes" id="UP001233172"/>
    </source>
</evidence>
<feature type="domain" description="Ig-like" evidence="2">
    <location>
        <begin position="498"/>
        <end position="575"/>
    </location>
</feature>
<reference evidence="3" key="2">
    <citation type="submission" date="2023-04" db="EMBL/GenBank/DDBJ databases">
        <authorList>
            <person name="Bu L."/>
            <person name="Lu L."/>
            <person name="Laidemitt M.R."/>
            <person name="Zhang S.M."/>
            <person name="Mutuku M."/>
            <person name="Mkoji G."/>
            <person name="Steinauer M."/>
            <person name="Loker E.S."/>
        </authorList>
    </citation>
    <scope>NUCLEOTIDE SEQUENCE</scope>
    <source>
        <strain evidence="3">KasaAsao</strain>
        <tissue evidence="3">Whole Snail</tissue>
    </source>
</reference>
<feature type="chain" id="PRO_5042189398" evidence="1">
    <location>
        <begin position="23"/>
        <end position="715"/>
    </location>
</feature>
<dbReference type="AlphaFoldDB" id="A0AAD8FJ95"/>
<dbReference type="Gene3D" id="2.60.40.10">
    <property type="entry name" value="Immunoglobulins"/>
    <property type="match status" value="3"/>
</dbReference>
<accession>A0AAD8FJ95</accession>
<feature type="non-terminal residue" evidence="3">
    <location>
        <position position="715"/>
    </location>
</feature>
<dbReference type="PANTHER" id="PTHR45889">
    <property type="entry name" value="IG-LIKE DOMAIN-CONTAINING PROTEIN"/>
    <property type="match status" value="1"/>
</dbReference>
<dbReference type="SMART" id="SM00409">
    <property type="entry name" value="IG"/>
    <property type="match status" value="2"/>
</dbReference>
<evidence type="ECO:0000256" key="1">
    <source>
        <dbReference type="SAM" id="SignalP"/>
    </source>
</evidence>
<dbReference type="Proteomes" id="UP001233172">
    <property type="component" value="Unassembled WGS sequence"/>
</dbReference>
<evidence type="ECO:0000259" key="2">
    <source>
        <dbReference type="PROSITE" id="PS50835"/>
    </source>
</evidence>
<protein>
    <submittedName>
        <fullName evidence="3">Cell adhesion molecule 2</fullName>
    </submittedName>
</protein>
<dbReference type="InterPro" id="IPR036179">
    <property type="entry name" value="Ig-like_dom_sf"/>
</dbReference>
<feature type="domain" description="Ig-like" evidence="2">
    <location>
        <begin position="141"/>
        <end position="218"/>
    </location>
</feature>
<dbReference type="CDD" id="cd00096">
    <property type="entry name" value="Ig"/>
    <property type="match status" value="1"/>
</dbReference>
<evidence type="ECO:0000313" key="3">
    <source>
        <dbReference type="EMBL" id="KAK0067037.1"/>
    </source>
</evidence>
<keyword evidence="4" id="KW-1185">Reference proteome</keyword>
<feature type="domain" description="Ig-like" evidence="2">
    <location>
        <begin position="258"/>
        <end position="356"/>
    </location>
</feature>
<dbReference type="PROSITE" id="PS50835">
    <property type="entry name" value="IG_LIKE"/>
    <property type="match status" value="4"/>
</dbReference>
<dbReference type="SUPFAM" id="SSF48726">
    <property type="entry name" value="Immunoglobulin"/>
    <property type="match status" value="2"/>
</dbReference>
<name>A0AAD8FJ95_BIOPF</name>
<organism evidence="3 4">
    <name type="scientific">Biomphalaria pfeifferi</name>
    <name type="common">Bloodfluke planorb</name>
    <name type="synonym">Freshwater snail</name>
    <dbReference type="NCBI Taxonomy" id="112525"/>
    <lineage>
        <taxon>Eukaryota</taxon>
        <taxon>Metazoa</taxon>
        <taxon>Spiralia</taxon>
        <taxon>Lophotrochozoa</taxon>
        <taxon>Mollusca</taxon>
        <taxon>Gastropoda</taxon>
        <taxon>Heterobranchia</taxon>
        <taxon>Euthyneura</taxon>
        <taxon>Panpulmonata</taxon>
        <taxon>Hygrophila</taxon>
        <taxon>Lymnaeoidea</taxon>
        <taxon>Planorbidae</taxon>
        <taxon>Biomphalaria</taxon>
    </lineage>
</organism>
<dbReference type="InterPro" id="IPR003598">
    <property type="entry name" value="Ig_sub2"/>
</dbReference>
<sequence length="715" mass="78875">MSRRFAYLRTFFISTLCLQVYAINVTTTWPNDTFVGTIATLKCSWTASPGETPSKLFLSSNDNTIPNFFACDINTDPPYTCTRGALALDRHTVNSSLRGYVTMLINNLQCSDGNITYFCFIEDFLKSLAVSYTGLTVKVQPTVPTISNVQTDVQVYSNITATCTAALGYPKAGQIVWRVYKNRKSVELSSELRITVLNVTQPGDDKCNVRTTSSVTLYAYIIYQNISLACFVINQDFKPTAPENCTNPATDLCAQTGPTVVTYPVYGVWILIQPDSNLYVGTSVTLICQAHGNPLPTYSWTKVGDENRTLSIAMNGLFSTVTFNRLNPMDAGDYSCTVSNVVKNVNYSTTAYKTISIYGETTPAPTPPPAAIITAKPKPIITVTSTWLSDTIMGSTATLKCDWTAETGEIPSKLFISSFDDTIPNYFACDIDFDPPYSCTRGVLALERHMVNSSLQGSVIMHISNLQCSDKLLYFCFVQGAIHYLTVADLQINIKVRPTVPILSNVRLDVQETSVITATCTAVVDYPNTGRIIWKSYRNGLSFDINSDLRYTNVKVNQPGDDECTVRTQSIVTITAYRRHQNISLACFVISQDFKPTASNNCTDPASDLCAQTDPATVIYPVSIESLFMEPTFPQYEGDAVTLKCQAVGNPLPTYTWIKVGDENRTLSSVMDGLFSTVNLTSLNKTLDAGEYRCLASNVVNNMKYFAYDFITITI</sequence>
<dbReference type="InterPro" id="IPR013783">
    <property type="entry name" value="Ig-like_fold"/>
</dbReference>
<dbReference type="EMBL" id="JASAOG010000009">
    <property type="protein sequence ID" value="KAK0067037.1"/>
    <property type="molecule type" value="Genomic_DNA"/>
</dbReference>
<feature type="signal peptide" evidence="1">
    <location>
        <begin position="1"/>
        <end position="22"/>
    </location>
</feature>
<proteinExistence type="predicted"/>
<gene>
    <name evidence="3" type="ORF">Bpfe_003772</name>
</gene>
<feature type="domain" description="Ig-like" evidence="2">
    <location>
        <begin position="615"/>
        <end position="712"/>
    </location>
</feature>
<dbReference type="Pfam" id="PF13927">
    <property type="entry name" value="Ig_3"/>
    <property type="match status" value="2"/>
</dbReference>
<dbReference type="InterPro" id="IPR003599">
    <property type="entry name" value="Ig_sub"/>
</dbReference>